<dbReference type="SUPFAM" id="SSF48452">
    <property type="entry name" value="TPR-like"/>
    <property type="match status" value="3"/>
</dbReference>
<name>A0ABR7MCQ7_9BACT</name>
<dbReference type="SMART" id="SM00028">
    <property type="entry name" value="TPR"/>
    <property type="match status" value="4"/>
</dbReference>
<dbReference type="RefSeq" id="WP_187258138.1">
    <property type="nucleotide sequence ID" value="NZ_JBHULF010000019.1"/>
</dbReference>
<accession>A0ABR7MCQ7</accession>
<evidence type="ECO:0000313" key="3">
    <source>
        <dbReference type="Proteomes" id="UP000765802"/>
    </source>
</evidence>
<organism evidence="2 3">
    <name type="scientific">Flavihumibacter stibioxidans</name>
    <dbReference type="NCBI Taxonomy" id="1834163"/>
    <lineage>
        <taxon>Bacteria</taxon>
        <taxon>Pseudomonadati</taxon>
        <taxon>Bacteroidota</taxon>
        <taxon>Chitinophagia</taxon>
        <taxon>Chitinophagales</taxon>
        <taxon>Chitinophagaceae</taxon>
        <taxon>Flavihumibacter</taxon>
    </lineage>
</organism>
<evidence type="ECO:0000256" key="1">
    <source>
        <dbReference type="PROSITE-ProRule" id="PRU00339"/>
    </source>
</evidence>
<dbReference type="PANTHER" id="PTHR12558:SF13">
    <property type="entry name" value="CELL DIVISION CYCLE PROTEIN 27 HOMOLOG"/>
    <property type="match status" value="1"/>
</dbReference>
<dbReference type="PROSITE" id="PS50005">
    <property type="entry name" value="TPR"/>
    <property type="match status" value="1"/>
</dbReference>
<keyword evidence="3" id="KW-1185">Reference proteome</keyword>
<dbReference type="PANTHER" id="PTHR12558">
    <property type="entry name" value="CELL DIVISION CYCLE 16,23,27"/>
    <property type="match status" value="1"/>
</dbReference>
<feature type="repeat" description="TPR" evidence="1">
    <location>
        <begin position="190"/>
        <end position="223"/>
    </location>
</feature>
<keyword evidence="1" id="KW-0802">TPR repeat</keyword>
<dbReference type="EMBL" id="MBUA01000029">
    <property type="protein sequence ID" value="MBC6492823.1"/>
    <property type="molecule type" value="Genomic_DNA"/>
</dbReference>
<proteinExistence type="predicted"/>
<sequence length="533" mass="60503">MRKFLAAGLTVMAASAMGQTIEEAKQHLYYDRLQSAEQVLQQVIQQNNEEKEAYYWLTEVYLETDNVAKAKSLLDPNEGSIVSAHPLNRVAYGSILLSENKLTEARAQFEAALKETKKKDLEVLKAIARAQVENTGGDASYALAVLAEIKEKKRDAETITLIGDAHRKLVQGSEAAKSYMEALILNEKFAEAAYKLGKIYMTQQNTDMFIKYFNQAIESDPKYAAAYYELYYYYYFRDVNKAKEYLDLYITHTDPSIEHQYMKTDLAYASGKYPEAISGANAILEQEGDKAKPRLYKLLAYSYDGSGDSTRAFDFLNTYFAKEVDSNIVAKDFDLKAKLLSKMNQDSLAILAWEQAVAKDTVAKYRLEYMQQAAQLQKKNKNRSGEAYWLGKIYQAKEDPSNLDIYNWGLAHYAAAEFPAADSVFGLYTSKYPDQVYGFYWRARSRAQIDTTMEQGLAIADYQKVAEIAEADKEKNKSLLIQAYGYLGAYEANVKKDYTTALGWFEKILALQPENSDAQRFAEILKKWVAEGK</sequence>
<gene>
    <name evidence="2" type="ORF">BC349_17330</name>
</gene>
<dbReference type="InterPro" id="IPR019734">
    <property type="entry name" value="TPR_rpt"/>
</dbReference>
<evidence type="ECO:0008006" key="4">
    <source>
        <dbReference type="Google" id="ProtNLM"/>
    </source>
</evidence>
<comment type="caution">
    <text evidence="2">The sequence shown here is derived from an EMBL/GenBank/DDBJ whole genome shotgun (WGS) entry which is preliminary data.</text>
</comment>
<dbReference type="Pfam" id="PF13181">
    <property type="entry name" value="TPR_8"/>
    <property type="match status" value="1"/>
</dbReference>
<dbReference type="Gene3D" id="1.25.40.10">
    <property type="entry name" value="Tetratricopeptide repeat domain"/>
    <property type="match status" value="3"/>
</dbReference>
<reference evidence="2 3" key="1">
    <citation type="submission" date="2016-07" db="EMBL/GenBank/DDBJ databases">
        <title>Genome analysis of Flavihumibacter stibioxidans YS-17.</title>
        <authorList>
            <person name="Shi K."/>
            <person name="Han Y."/>
            <person name="Wang G."/>
        </authorList>
    </citation>
    <scope>NUCLEOTIDE SEQUENCE [LARGE SCALE GENOMIC DNA]</scope>
    <source>
        <strain evidence="2 3">YS-17</strain>
    </source>
</reference>
<dbReference type="Pfam" id="PF14559">
    <property type="entry name" value="TPR_19"/>
    <property type="match status" value="1"/>
</dbReference>
<dbReference type="InterPro" id="IPR011990">
    <property type="entry name" value="TPR-like_helical_dom_sf"/>
</dbReference>
<evidence type="ECO:0000313" key="2">
    <source>
        <dbReference type="EMBL" id="MBC6492823.1"/>
    </source>
</evidence>
<dbReference type="Proteomes" id="UP000765802">
    <property type="component" value="Unassembled WGS sequence"/>
</dbReference>
<protein>
    <recommendedName>
        <fullName evidence="4">Tetratricopeptide repeat protein</fullName>
    </recommendedName>
</protein>